<evidence type="ECO:0008006" key="11">
    <source>
        <dbReference type="Google" id="ProtNLM"/>
    </source>
</evidence>
<evidence type="ECO:0000313" key="9">
    <source>
        <dbReference type="EMBL" id="MBC5728126.1"/>
    </source>
</evidence>
<evidence type="ECO:0000256" key="2">
    <source>
        <dbReference type="ARBA" id="ARBA00022475"/>
    </source>
</evidence>
<evidence type="ECO:0000256" key="1">
    <source>
        <dbReference type="ARBA" id="ARBA00004651"/>
    </source>
</evidence>
<sequence>MNISDKKSRIFLAVVIVLSLALSTVFMMNKQGYHEDELLTYNLANSANTLKTDGEWNSGADFIDYLSVSDSDRFNYEQVYENQIIDASHPPFYYGLVHTVCSLFPNQFSRYFAFSINVLAMAGILIMLFKIVKRITKNNLYALIATGAFAFSIACTTMTIYLRMYATLTFFVLSMIYMNLKIYERKNTAKFTDFLILGLITLLGTLTQYYFILFEGLTGLIMLVFQIKERNIKDLIKYIITAVLGSAAALCIYPYIITNVLGGKRGFGSLSISIDPITVVTYFAYKIGTYIQVLAKDVFLNQIWLLALCSVALIGFWIYLRFVRKEKLSRTAFMAFVPSLVYFVAISLVSPFNSDRYIMASLPMLVTVFVLALIKFTRVTGKKWLTTAVPICLAVTCAIGYITVKPYYMYGVKTELYTPQTSKCVFVGTAMLEWNKSIDKLANYDETMIVQTADFSPALADELEDFAEKRGVITNGKITEFMDGYMNNGSEKEKTDSMQALKTDEKLANEKEITVYISRLADKDKVIKYITENTKFKNYDLISKDYSFDEFYNWYDYFVETESYCNVYKFY</sequence>
<feature type="transmembrane region" description="Helical" evidence="8">
    <location>
        <begin position="384"/>
        <end position="404"/>
    </location>
</feature>
<feature type="transmembrane region" description="Helical" evidence="8">
    <location>
        <begin position="140"/>
        <end position="159"/>
    </location>
</feature>
<keyword evidence="2" id="KW-1003">Cell membrane</keyword>
<dbReference type="EMBL" id="JACOPS010000002">
    <property type="protein sequence ID" value="MBC5728126.1"/>
    <property type="molecule type" value="Genomic_DNA"/>
</dbReference>
<evidence type="ECO:0000256" key="4">
    <source>
        <dbReference type="ARBA" id="ARBA00022679"/>
    </source>
</evidence>
<evidence type="ECO:0000256" key="3">
    <source>
        <dbReference type="ARBA" id="ARBA00022676"/>
    </source>
</evidence>
<dbReference type="PANTHER" id="PTHR33908">
    <property type="entry name" value="MANNOSYLTRANSFERASE YKCB-RELATED"/>
    <property type="match status" value="1"/>
</dbReference>
<reference evidence="9 10" key="1">
    <citation type="submission" date="2020-08" db="EMBL/GenBank/DDBJ databases">
        <title>Genome public.</title>
        <authorList>
            <person name="Liu C."/>
            <person name="Sun Q."/>
        </authorList>
    </citation>
    <scope>NUCLEOTIDE SEQUENCE [LARGE SCALE GENOMIC DNA]</scope>
    <source>
        <strain evidence="9 10">NSJ-71</strain>
    </source>
</reference>
<dbReference type="PANTHER" id="PTHR33908:SF11">
    <property type="entry name" value="MEMBRANE PROTEIN"/>
    <property type="match status" value="1"/>
</dbReference>
<accession>A0ABR7HL15</accession>
<keyword evidence="7 8" id="KW-0472">Membrane</keyword>
<protein>
    <recommendedName>
        <fullName evidence="11">Glycosyltransferase RgtA/B/C/D-like domain-containing protein</fullName>
    </recommendedName>
</protein>
<feature type="transmembrane region" description="Helical" evidence="8">
    <location>
        <begin position="358"/>
        <end position="377"/>
    </location>
</feature>
<feature type="transmembrane region" description="Helical" evidence="8">
    <location>
        <begin position="267"/>
        <end position="287"/>
    </location>
</feature>
<evidence type="ECO:0000256" key="8">
    <source>
        <dbReference type="SAM" id="Phobius"/>
    </source>
</evidence>
<comment type="subcellular location">
    <subcellularLocation>
        <location evidence="1">Cell membrane</location>
        <topology evidence="1">Multi-pass membrane protein</topology>
    </subcellularLocation>
</comment>
<gene>
    <name evidence="9" type="ORF">H8R91_06270</name>
</gene>
<keyword evidence="10" id="KW-1185">Reference proteome</keyword>
<feature type="transmembrane region" description="Helical" evidence="8">
    <location>
        <begin position="299"/>
        <end position="320"/>
    </location>
</feature>
<dbReference type="InterPro" id="IPR050297">
    <property type="entry name" value="LipidA_mod_glycosyltrf_83"/>
</dbReference>
<comment type="caution">
    <text evidence="9">The sequence shown here is derived from an EMBL/GenBank/DDBJ whole genome shotgun (WGS) entry which is preliminary data.</text>
</comment>
<feature type="transmembrane region" description="Helical" evidence="8">
    <location>
        <begin position="111"/>
        <end position="128"/>
    </location>
</feature>
<proteinExistence type="predicted"/>
<keyword evidence="5 8" id="KW-0812">Transmembrane</keyword>
<name>A0ABR7HL15_9FIRM</name>
<dbReference type="RefSeq" id="WP_186935293.1">
    <property type="nucleotide sequence ID" value="NZ_JACOPS010000002.1"/>
</dbReference>
<evidence type="ECO:0000256" key="6">
    <source>
        <dbReference type="ARBA" id="ARBA00022989"/>
    </source>
</evidence>
<keyword evidence="3" id="KW-0328">Glycosyltransferase</keyword>
<organism evidence="9 10">
    <name type="scientific">Ruminococcus intestinalis</name>
    <dbReference type="NCBI Taxonomy" id="2763066"/>
    <lineage>
        <taxon>Bacteria</taxon>
        <taxon>Bacillati</taxon>
        <taxon>Bacillota</taxon>
        <taxon>Clostridia</taxon>
        <taxon>Eubacteriales</taxon>
        <taxon>Oscillospiraceae</taxon>
        <taxon>Ruminococcus</taxon>
    </lineage>
</organism>
<evidence type="ECO:0000313" key="10">
    <source>
        <dbReference type="Proteomes" id="UP000636755"/>
    </source>
</evidence>
<keyword evidence="4" id="KW-0808">Transferase</keyword>
<feature type="transmembrane region" description="Helical" evidence="8">
    <location>
        <begin position="235"/>
        <end position="255"/>
    </location>
</feature>
<feature type="transmembrane region" description="Helical" evidence="8">
    <location>
        <begin position="194"/>
        <end position="223"/>
    </location>
</feature>
<keyword evidence="6 8" id="KW-1133">Transmembrane helix</keyword>
<dbReference type="Proteomes" id="UP000636755">
    <property type="component" value="Unassembled WGS sequence"/>
</dbReference>
<feature type="transmembrane region" description="Helical" evidence="8">
    <location>
        <begin position="332"/>
        <end position="352"/>
    </location>
</feature>
<evidence type="ECO:0000256" key="5">
    <source>
        <dbReference type="ARBA" id="ARBA00022692"/>
    </source>
</evidence>
<evidence type="ECO:0000256" key="7">
    <source>
        <dbReference type="ARBA" id="ARBA00023136"/>
    </source>
</evidence>